<accession>D2RDK1</accession>
<dbReference type="EMBL" id="CP001857">
    <property type="protein sequence ID" value="ADB58195.1"/>
    <property type="molecule type" value="Genomic_DNA"/>
</dbReference>
<organism evidence="1 2">
    <name type="scientific">Archaeoglobus profundus (strain DSM 5631 / JCM 9629 / NBRC 100127 / Av18)</name>
    <dbReference type="NCBI Taxonomy" id="572546"/>
    <lineage>
        <taxon>Archaea</taxon>
        <taxon>Methanobacteriati</taxon>
        <taxon>Methanobacteriota</taxon>
        <taxon>Archaeoglobi</taxon>
        <taxon>Archaeoglobales</taxon>
        <taxon>Archaeoglobaceae</taxon>
        <taxon>Archaeoglobus</taxon>
    </lineage>
</organism>
<dbReference type="RefSeq" id="WP_012940531.1">
    <property type="nucleotide sequence ID" value="NC_013741.1"/>
</dbReference>
<dbReference type="HOGENOM" id="CLU_169408_2_1_2"/>
<evidence type="ECO:0000313" key="2">
    <source>
        <dbReference type="Proteomes" id="UP000001901"/>
    </source>
</evidence>
<sequence length="75" mass="8623">MLFARVKIESDNAELIHLSLKPDDMNWCYTYAKDGILFIEVKTEKMGAMINALEDYFINLKALQSVINALNELKL</sequence>
<dbReference type="OrthoDB" id="51591at2157"/>
<dbReference type="GeneID" id="8739818"/>
<dbReference type="AlphaFoldDB" id="D2RDK1"/>
<protein>
    <submittedName>
        <fullName evidence="1">Uncharacterized protein</fullName>
    </submittedName>
</protein>
<name>D2RDK1_ARCPA</name>
<dbReference type="Proteomes" id="UP000001901">
    <property type="component" value="Chromosome"/>
</dbReference>
<dbReference type="PaxDb" id="572546-Arcpr_1138"/>
<reference evidence="1 2" key="1">
    <citation type="journal article" date="2010" name="Stand. Genomic Sci.">
        <title>Complete genome sequence of Archaeoglobus profundus type strain (AV18).</title>
        <authorList>
            <person name="von Jan M."/>
            <person name="Lapidus A."/>
            <person name="Del Rio T.G."/>
            <person name="Copeland A."/>
            <person name="Tice H."/>
            <person name="Cheng J.F."/>
            <person name="Lucas S."/>
            <person name="Chen F."/>
            <person name="Nolan M."/>
            <person name="Goodwin L."/>
            <person name="Han C."/>
            <person name="Pitluck S."/>
            <person name="Liolios K."/>
            <person name="Ivanova N."/>
            <person name="Mavromatis K."/>
            <person name="Ovchinnikova G."/>
            <person name="Chertkov O."/>
            <person name="Pati A."/>
            <person name="Chen A."/>
            <person name="Palaniappan K."/>
            <person name="Land M."/>
            <person name="Hauser L."/>
            <person name="Chang Y.J."/>
            <person name="Jeffries C.D."/>
            <person name="Saunders E."/>
            <person name="Brettin T."/>
            <person name="Detter J.C."/>
            <person name="Chain P."/>
            <person name="Eichinger K."/>
            <person name="Huber H."/>
            <person name="Spring S."/>
            <person name="Rohde M."/>
            <person name="Goker M."/>
            <person name="Wirth R."/>
            <person name="Woyke T."/>
            <person name="Bristow J."/>
            <person name="Eisen J.A."/>
            <person name="Markowitz V."/>
            <person name="Hugenholtz P."/>
            <person name="Kyrpides N.C."/>
            <person name="Klenk H.P."/>
        </authorList>
    </citation>
    <scope>NUCLEOTIDE SEQUENCE [LARGE SCALE GENOMIC DNA]</scope>
    <source>
        <strain evidence="2">DSM 5631 / JCM 9629 / NBRC 100127 / Av18</strain>
    </source>
</reference>
<dbReference type="eggNOG" id="arCOG01354">
    <property type="taxonomic scope" value="Archaea"/>
</dbReference>
<dbReference type="KEGG" id="apo:Arcpr_1138"/>
<proteinExistence type="predicted"/>
<keyword evidence="2" id="KW-1185">Reference proteome</keyword>
<dbReference type="STRING" id="572546.Arcpr_1138"/>
<dbReference type="NCBIfam" id="NF011470">
    <property type="entry name" value="PRK14887.1"/>
    <property type="match status" value="1"/>
</dbReference>
<evidence type="ECO:0000313" key="1">
    <source>
        <dbReference type="EMBL" id="ADB58195.1"/>
    </source>
</evidence>
<gene>
    <name evidence="1" type="ordered locus">Arcpr_1138</name>
</gene>